<evidence type="ECO:0000256" key="2">
    <source>
        <dbReference type="ARBA" id="ARBA00007171"/>
    </source>
</evidence>
<evidence type="ECO:0000256" key="14">
    <source>
        <dbReference type="ARBA" id="ARBA00055980"/>
    </source>
</evidence>
<dbReference type="PATRIC" id="fig|1121865.3.peg.1125"/>
<evidence type="ECO:0000256" key="8">
    <source>
        <dbReference type="ARBA" id="ARBA00022984"/>
    </source>
</evidence>
<comment type="similarity">
    <text evidence="2">Belongs to the transpeptidase family.</text>
</comment>
<dbReference type="Gene3D" id="2.20.70.70">
    <property type="match status" value="1"/>
</dbReference>
<dbReference type="InterPro" id="IPR036138">
    <property type="entry name" value="PBP_dimer_sf"/>
</dbReference>
<evidence type="ECO:0000256" key="3">
    <source>
        <dbReference type="ARBA" id="ARBA00022475"/>
    </source>
</evidence>
<dbReference type="STRING" id="1121865.OMW_01153"/>
<dbReference type="Gene3D" id="3.90.1310.10">
    <property type="entry name" value="Penicillin-binding protein 2a (Domain 2)"/>
    <property type="match status" value="1"/>
</dbReference>
<sequence length="738" mass="81704">MSSRYKKIKDFIRKKNQSTMNNRKKVGIIFFSTAIALFFLFAIRFSYIVLVGKVGDVSLKEKTAELYKGSEVIPAKRGTIYDRNGVAIAEDATSYSAYVVFSKTYVQGKKKLYAEKSDFAIIAQVLNQQTGIDQASVLKVLNNAYQTDPRPYQVEISAAKNITLQQKEAIEAELKRQGSKGLYFNDHPSRIYPNGQFSSHLIGYADIETKDNEERLVGKLGIEEAYNDVLKGKDGKITYQKDNYQNPLPGTVAQKQAAIDGKDIYTTIDSRLQSYLDTLLTEAYQKNKPENMTGVLMNAKTGEILAAAQQPSFNPEDKSTLGGDDFTWLNLLLQDTYEPGSTMKILTTSAAIDQGIFNENETFNSGTIKIADTTIDDWDHGALGTLTMRQALSWSSNKGMVILEQRMQDRWQRYLKQFGFGQSTNAGILGESSGILPEDNVVSKAMSSFGQGIAVTNFQMLQAFTAVSNNGTMVKPHFIKEIVDNTTNKRVVTDTEVVGKPISEQAARKVREYMRDVVESKDYGSAYGKYSVPGYTIAAKTGTAQVASQSGGYLKGSNDYLYSIVEMIPAEEPEYVLYLTIKLPKEYDGTALPSVGNPLLKRAMDLLDTDQLADTTEEKSNEKIKVANYEGMSAIEAANQAEKQGLEVIVLGSGEKVTTQSIKAGIKVLPNEKIILKTKSEQYYMPDVSGWSKADLIKLTSMLDLKIKLEGSGYCVSQSIQPYETITGDTLSFTLKEN</sequence>
<dbReference type="GO" id="GO:0008658">
    <property type="term" value="F:penicillin binding"/>
    <property type="evidence" value="ECO:0007669"/>
    <property type="project" value="InterPro"/>
</dbReference>
<evidence type="ECO:0000256" key="6">
    <source>
        <dbReference type="ARBA" id="ARBA00022737"/>
    </source>
</evidence>
<reference evidence="16 17" key="1">
    <citation type="submission" date="2013-03" db="EMBL/GenBank/DDBJ databases">
        <title>The Genome Sequence of Enterococcus columbae ATCC_51263 (PacBio/Illumina hybrid assembly).</title>
        <authorList>
            <consortium name="The Broad Institute Genomics Platform"/>
            <consortium name="The Broad Institute Genome Sequencing Center for Infectious Disease"/>
            <person name="Earl A."/>
            <person name="Russ C."/>
            <person name="Gilmore M."/>
            <person name="Surin D."/>
            <person name="Walker B."/>
            <person name="Young S."/>
            <person name="Zeng Q."/>
            <person name="Gargeya S."/>
            <person name="Fitzgerald M."/>
            <person name="Haas B."/>
            <person name="Abouelleil A."/>
            <person name="Allen A.W."/>
            <person name="Alvarado L."/>
            <person name="Arachchi H.M."/>
            <person name="Berlin A.M."/>
            <person name="Chapman S.B."/>
            <person name="Gainer-Dewar J."/>
            <person name="Goldberg J."/>
            <person name="Griggs A."/>
            <person name="Gujja S."/>
            <person name="Hansen M."/>
            <person name="Howarth C."/>
            <person name="Imamovic A."/>
            <person name="Ireland A."/>
            <person name="Larimer J."/>
            <person name="McCowan C."/>
            <person name="Murphy C."/>
            <person name="Pearson M."/>
            <person name="Poon T.W."/>
            <person name="Priest M."/>
            <person name="Roberts A."/>
            <person name="Saif S."/>
            <person name="Shea T."/>
            <person name="Sisk P."/>
            <person name="Sykes S."/>
            <person name="Wortman J."/>
            <person name="Nusbaum C."/>
            <person name="Birren B."/>
        </authorList>
    </citation>
    <scope>NUCLEOTIDE SEQUENCE [LARGE SCALE GENOMIC DNA]</scope>
    <source>
        <strain evidence="16 17">ATCC 51263</strain>
    </source>
</reference>
<dbReference type="InterPro" id="IPR012338">
    <property type="entry name" value="Beta-lactam/transpept-like"/>
</dbReference>
<feature type="domain" description="PASTA" evidence="15">
    <location>
        <begin position="620"/>
        <end position="680"/>
    </location>
</feature>
<dbReference type="GO" id="GO:0009252">
    <property type="term" value="P:peptidoglycan biosynthetic process"/>
    <property type="evidence" value="ECO:0007669"/>
    <property type="project" value="UniProtKB-KW"/>
</dbReference>
<keyword evidence="3" id="KW-1003">Cell membrane</keyword>
<evidence type="ECO:0000313" key="16">
    <source>
        <dbReference type="EMBL" id="EOW80596.1"/>
    </source>
</evidence>
<evidence type="ECO:0000256" key="5">
    <source>
        <dbReference type="ARBA" id="ARBA00022692"/>
    </source>
</evidence>
<dbReference type="Gene3D" id="3.40.710.10">
    <property type="entry name" value="DD-peptidase/beta-lactamase superfamily"/>
    <property type="match status" value="1"/>
</dbReference>
<dbReference type="EMBL" id="ASWJ01000008">
    <property type="protein sequence ID" value="EOW80596.1"/>
    <property type="molecule type" value="Genomic_DNA"/>
</dbReference>
<accession>S0KAZ8</accession>
<keyword evidence="9" id="KW-1133">Transmembrane helix</keyword>
<dbReference type="eggNOG" id="COG0768">
    <property type="taxonomic scope" value="Bacteria"/>
</dbReference>
<keyword evidence="17" id="KW-1185">Reference proteome</keyword>
<dbReference type="PANTHER" id="PTHR30627">
    <property type="entry name" value="PEPTIDOGLYCAN D,D-TRANSPEPTIDASE"/>
    <property type="match status" value="1"/>
</dbReference>
<dbReference type="Gene3D" id="3.30.70.2110">
    <property type="match status" value="1"/>
</dbReference>
<evidence type="ECO:0000256" key="7">
    <source>
        <dbReference type="ARBA" id="ARBA00022960"/>
    </source>
</evidence>
<comment type="caution">
    <text evidence="16">The sequence shown here is derived from an EMBL/GenBank/DDBJ whole genome shotgun (WGS) entry which is preliminary data.</text>
</comment>
<evidence type="ECO:0000256" key="9">
    <source>
        <dbReference type="ARBA" id="ARBA00022989"/>
    </source>
</evidence>
<evidence type="ECO:0000259" key="15">
    <source>
        <dbReference type="PROSITE" id="PS51178"/>
    </source>
</evidence>
<dbReference type="SUPFAM" id="SSF56519">
    <property type="entry name" value="Penicillin binding protein dimerisation domain"/>
    <property type="match status" value="1"/>
</dbReference>
<dbReference type="PANTHER" id="PTHR30627:SF26">
    <property type="entry name" value="PENICILLIN-BINDING PROTEIN 2B"/>
    <property type="match status" value="1"/>
</dbReference>
<evidence type="ECO:0000313" key="17">
    <source>
        <dbReference type="Proteomes" id="UP000014113"/>
    </source>
</evidence>
<dbReference type="InterPro" id="IPR005543">
    <property type="entry name" value="PASTA_dom"/>
</dbReference>
<keyword evidence="12" id="KW-0131">Cell cycle</keyword>
<evidence type="ECO:0000256" key="13">
    <source>
        <dbReference type="ARBA" id="ARBA00023316"/>
    </source>
</evidence>
<name>S0KAZ8_9ENTE</name>
<protein>
    <recommendedName>
        <fullName evidence="15">PASTA domain-containing protein</fullName>
    </recommendedName>
</protein>
<organism evidence="16 17">
    <name type="scientific">Enterococcus columbae DSM 7374 = ATCC 51263</name>
    <dbReference type="NCBI Taxonomy" id="1121865"/>
    <lineage>
        <taxon>Bacteria</taxon>
        <taxon>Bacillati</taxon>
        <taxon>Bacillota</taxon>
        <taxon>Bacilli</taxon>
        <taxon>Lactobacillales</taxon>
        <taxon>Enterococcaceae</taxon>
        <taxon>Enterococcus</taxon>
    </lineage>
</organism>
<dbReference type="FunFam" id="3.40.710.10:FF:000095">
    <property type="entry name" value="Penicillin-binding protein 2x"/>
    <property type="match status" value="1"/>
</dbReference>
<gene>
    <name evidence="16" type="ORF">I568_01773</name>
</gene>
<dbReference type="InterPro" id="IPR050515">
    <property type="entry name" value="Beta-lactam/transpept"/>
</dbReference>
<dbReference type="CDD" id="cd06576">
    <property type="entry name" value="PASTA_Pbp2x-like_1"/>
    <property type="match status" value="1"/>
</dbReference>
<dbReference type="SUPFAM" id="SSF54184">
    <property type="entry name" value="Penicillin-binding protein 2x (pbp-2x), c-terminal domain"/>
    <property type="match status" value="2"/>
</dbReference>
<dbReference type="GO" id="GO:0005886">
    <property type="term" value="C:plasma membrane"/>
    <property type="evidence" value="ECO:0007669"/>
    <property type="project" value="UniProtKB-SubCell"/>
</dbReference>
<dbReference type="GO" id="GO:0046677">
    <property type="term" value="P:response to antibiotic"/>
    <property type="evidence" value="ECO:0007669"/>
    <property type="project" value="UniProtKB-KW"/>
</dbReference>
<dbReference type="SUPFAM" id="SSF56601">
    <property type="entry name" value="beta-lactamase/transpeptidase-like"/>
    <property type="match status" value="1"/>
</dbReference>
<dbReference type="InterPro" id="IPR005311">
    <property type="entry name" value="PBP_dimer"/>
</dbReference>
<dbReference type="RefSeq" id="WP_016183295.1">
    <property type="nucleotide sequence ID" value="NZ_JXKI01000001.1"/>
</dbReference>
<keyword evidence="6" id="KW-0677">Repeat</keyword>
<evidence type="ECO:0000256" key="12">
    <source>
        <dbReference type="ARBA" id="ARBA00023306"/>
    </source>
</evidence>
<dbReference type="PROSITE" id="PS51178">
    <property type="entry name" value="PASTA"/>
    <property type="match status" value="2"/>
</dbReference>
<keyword evidence="8" id="KW-0573">Peptidoglycan synthesis</keyword>
<dbReference type="GO" id="GO:0051301">
    <property type="term" value="P:cell division"/>
    <property type="evidence" value="ECO:0007669"/>
    <property type="project" value="UniProtKB-KW"/>
</dbReference>
<dbReference type="Pfam" id="PF03793">
    <property type="entry name" value="PASTA"/>
    <property type="match status" value="1"/>
</dbReference>
<dbReference type="Pfam" id="PF00905">
    <property type="entry name" value="Transpeptidase"/>
    <property type="match status" value="1"/>
</dbReference>
<evidence type="ECO:0000256" key="1">
    <source>
        <dbReference type="ARBA" id="ARBA00004162"/>
    </source>
</evidence>
<dbReference type="GO" id="GO:0008360">
    <property type="term" value="P:regulation of cell shape"/>
    <property type="evidence" value="ECO:0007669"/>
    <property type="project" value="UniProtKB-KW"/>
</dbReference>
<dbReference type="GO" id="GO:0071555">
    <property type="term" value="P:cell wall organization"/>
    <property type="evidence" value="ECO:0007669"/>
    <property type="project" value="UniProtKB-KW"/>
</dbReference>
<comment type="function">
    <text evidence="14">A transpeptidase that forms peptide cross-links between adjacent glycan strands in cell wall peptidoglycan (PG). Part of the divisome machinery that synthesizes the septal cross wall. Beta-lactams inactivate the PBPs by acylating an essential serine residue in the active site of these proteins.</text>
</comment>
<evidence type="ECO:0000256" key="4">
    <source>
        <dbReference type="ARBA" id="ARBA00022618"/>
    </source>
</evidence>
<keyword evidence="13" id="KW-0961">Cell wall biogenesis/degradation</keyword>
<feature type="domain" description="PASTA" evidence="15">
    <location>
        <begin position="681"/>
        <end position="737"/>
    </location>
</feature>
<dbReference type="CDD" id="cd06575">
    <property type="entry name" value="PASTA_Pbp2x-like_2"/>
    <property type="match status" value="1"/>
</dbReference>
<dbReference type="Pfam" id="PF03717">
    <property type="entry name" value="PBP_dimer"/>
    <property type="match status" value="1"/>
</dbReference>
<keyword evidence="10" id="KW-0472">Membrane</keyword>
<keyword evidence="11" id="KW-0046">Antibiotic resistance</keyword>
<keyword evidence="7" id="KW-0133">Cell shape</keyword>
<dbReference type="Proteomes" id="UP000014113">
    <property type="component" value="Unassembled WGS sequence"/>
</dbReference>
<dbReference type="AlphaFoldDB" id="S0KAZ8"/>
<comment type="subcellular location">
    <subcellularLocation>
        <location evidence="1">Cell membrane</location>
        <topology evidence="1">Single-pass membrane protein</topology>
    </subcellularLocation>
</comment>
<keyword evidence="4" id="KW-0132">Cell division</keyword>
<keyword evidence="5" id="KW-0812">Transmembrane</keyword>
<dbReference type="SMART" id="SM00740">
    <property type="entry name" value="PASTA"/>
    <property type="match status" value="2"/>
</dbReference>
<dbReference type="OrthoDB" id="9804124at2"/>
<evidence type="ECO:0000256" key="10">
    <source>
        <dbReference type="ARBA" id="ARBA00023136"/>
    </source>
</evidence>
<dbReference type="InterPro" id="IPR001460">
    <property type="entry name" value="PCN-bd_Tpept"/>
</dbReference>
<evidence type="ECO:0000256" key="11">
    <source>
        <dbReference type="ARBA" id="ARBA00023251"/>
    </source>
</evidence>
<proteinExistence type="inferred from homology"/>